<dbReference type="AlphaFoldDB" id="A0A9X3MS00"/>
<evidence type="ECO:0000313" key="4">
    <source>
        <dbReference type="Proteomes" id="UP001149140"/>
    </source>
</evidence>
<dbReference type="EMBL" id="JAPDOD010000012">
    <property type="protein sequence ID" value="MDA0161410.1"/>
    <property type="molecule type" value="Genomic_DNA"/>
</dbReference>
<evidence type="ECO:0000313" key="3">
    <source>
        <dbReference type="EMBL" id="MDA0161410.1"/>
    </source>
</evidence>
<keyword evidence="2" id="KW-0732">Signal</keyword>
<dbReference type="SUPFAM" id="SSF53850">
    <property type="entry name" value="Periplasmic binding protein-like II"/>
    <property type="match status" value="1"/>
</dbReference>
<organism evidence="3 4">
    <name type="scientific">Solirubrobacter ginsenosidimutans</name>
    <dbReference type="NCBI Taxonomy" id="490573"/>
    <lineage>
        <taxon>Bacteria</taxon>
        <taxon>Bacillati</taxon>
        <taxon>Actinomycetota</taxon>
        <taxon>Thermoleophilia</taxon>
        <taxon>Solirubrobacterales</taxon>
        <taxon>Solirubrobacteraceae</taxon>
        <taxon>Solirubrobacter</taxon>
    </lineage>
</organism>
<dbReference type="RefSeq" id="WP_270040620.1">
    <property type="nucleotide sequence ID" value="NZ_JAPDOD010000012.1"/>
</dbReference>
<keyword evidence="4" id="KW-1185">Reference proteome</keyword>
<dbReference type="PANTHER" id="PTHR42996">
    <property type="entry name" value="PHOSPHATE-BINDING PROTEIN PSTS"/>
    <property type="match status" value="1"/>
</dbReference>
<reference evidence="3" key="1">
    <citation type="submission" date="2022-10" db="EMBL/GenBank/DDBJ databases">
        <title>The WGS of Solirubrobacter ginsenosidimutans DSM 21036.</title>
        <authorList>
            <person name="Jiang Z."/>
        </authorList>
    </citation>
    <scope>NUCLEOTIDE SEQUENCE</scope>
    <source>
        <strain evidence="3">DSM 21036</strain>
    </source>
</reference>
<accession>A0A9X3MS00</accession>
<dbReference type="PROSITE" id="PS51318">
    <property type="entry name" value="TAT"/>
    <property type="match status" value="1"/>
</dbReference>
<dbReference type="Gene3D" id="3.40.190.10">
    <property type="entry name" value="Periplasmic binding protein-like II"/>
    <property type="match status" value="2"/>
</dbReference>
<comment type="caution">
    <text evidence="3">The sequence shown here is derived from an EMBL/GenBank/DDBJ whole genome shotgun (WGS) entry which is preliminary data.</text>
</comment>
<dbReference type="PANTHER" id="PTHR42996:SF1">
    <property type="entry name" value="PHOSPHATE-BINDING PROTEIN PSTS"/>
    <property type="match status" value="1"/>
</dbReference>
<protein>
    <submittedName>
        <fullName evidence="3">Substrate-binding domain-containing protein</fullName>
    </submittedName>
</protein>
<feature type="compositionally biased region" description="Pro residues" evidence="1">
    <location>
        <begin position="470"/>
        <end position="495"/>
    </location>
</feature>
<feature type="region of interest" description="Disordered" evidence="1">
    <location>
        <begin position="452"/>
        <end position="497"/>
    </location>
</feature>
<feature type="chain" id="PRO_5040800630" evidence="2">
    <location>
        <begin position="31"/>
        <end position="604"/>
    </location>
</feature>
<dbReference type="Proteomes" id="UP001149140">
    <property type="component" value="Unassembled WGS sequence"/>
</dbReference>
<dbReference type="InterPro" id="IPR050962">
    <property type="entry name" value="Phosphate-bind_PstS"/>
</dbReference>
<feature type="signal peptide" evidence="2">
    <location>
        <begin position="1"/>
        <end position="30"/>
    </location>
</feature>
<evidence type="ECO:0000256" key="2">
    <source>
        <dbReference type="SAM" id="SignalP"/>
    </source>
</evidence>
<sequence length="604" mass="62142">MSSFGLSSQRRRLALSVAGALAATVVAAPAASAQFTLAPCQGGSAVGQGSSFQGAAFTAFKKVFSLEVPSGCGAAGAGISYSPTSSGAGRIALGQNDPKTNPRNDRNQGFRWAGTDEAPKVAERASIEGGPIDANGQDVTAADNAKLHVVPIAIGAIAVLVHLPDGCTGFGAGADLYNDRPKVTLQKLEAAFYGANSPKWSDLIPGLTPAAGCGDVAIKRAVRADGSGTTFALKQLLQHLNPAHANEWRISDNPVWPTAANATVTGTGGGGLATTVATTAGTLGYVDLATARGSNNGAFLYDTAAAPIDKIFWLPLQQELDGATYSDPQTTADGYKTTTSAASVKGANCNVEPVGLPTTPADDLTYGLWTSADATLTGDGYAACTMTYDMVFDDNSVAYCKSADEEAKARTIKDYLTRGVLSDLAQAELPKYDYDRLPTKILTDISRKAVDSIGWNKGGQGRPCSTPEPEVTPTPTPVADPGPGTPTVTPPPPAPSNAITVASSRVSGTSIRFSLQLPGAGKISIASSTKPKKGKTIKLATKTVTATKSGTQTITLSLSSKAKSALKKDKKLKVTVKITYTPTGGTAKTITKTVTVKQPKKKSK</sequence>
<proteinExistence type="predicted"/>
<evidence type="ECO:0000256" key="1">
    <source>
        <dbReference type="SAM" id="MobiDB-lite"/>
    </source>
</evidence>
<dbReference type="InterPro" id="IPR006311">
    <property type="entry name" value="TAT_signal"/>
</dbReference>
<name>A0A9X3MS00_9ACTN</name>
<gene>
    <name evidence="3" type="ORF">OM076_14125</name>
</gene>
<feature type="region of interest" description="Disordered" evidence="1">
    <location>
        <begin position="89"/>
        <end position="111"/>
    </location>
</feature>